<proteinExistence type="predicted"/>
<sequence>MFVAKPGEYRKAAPVSFAKRILTDAQKAVFADSPTRRSILKFLDELSRTQTFYLNGKPKSHCSASLISKELSSFFAIDPKSLVELLTDLYDPHDEWEYKTSEKGTDKLYGNCLGSLFATTPEWISLNLPEGAIGGGFTSRFVLLSADARYKSVPIPPQPDESLYASLLSDLHHIGMLQGEFIWEPGGKQLYETWYETLPQKIKDTRDERLHGYIARIHAIMLKTAMCLRLSYSDDLILGEKEVGSAIRLVESVLANASTALSAQGRNPSGLDMEKVMVQLRTFKKIPFKDLMRINYRNTSKMQLDEILAGIEAMGHCQVETDTYTLERTIIWLGGADGKGGVRR</sequence>
<dbReference type="EMBL" id="MT142260">
    <property type="protein sequence ID" value="QJA77041.1"/>
    <property type="molecule type" value="Genomic_DNA"/>
</dbReference>
<evidence type="ECO:0000313" key="1">
    <source>
        <dbReference type="EMBL" id="QJA77041.1"/>
    </source>
</evidence>
<name>A0A6M3K5M5_9ZZZZ</name>
<protein>
    <submittedName>
        <fullName evidence="1">Uncharacterized protein</fullName>
    </submittedName>
</protein>
<reference evidence="1" key="1">
    <citation type="submission" date="2020-03" db="EMBL/GenBank/DDBJ databases">
        <title>The deep terrestrial virosphere.</title>
        <authorList>
            <person name="Holmfeldt K."/>
            <person name="Nilsson E."/>
            <person name="Simone D."/>
            <person name="Lopez-Fernandez M."/>
            <person name="Wu X."/>
            <person name="de Brujin I."/>
            <person name="Lundin D."/>
            <person name="Andersson A."/>
            <person name="Bertilsson S."/>
            <person name="Dopson M."/>
        </authorList>
    </citation>
    <scope>NUCLEOTIDE SEQUENCE</scope>
    <source>
        <strain evidence="1">MM415A01373</strain>
    </source>
</reference>
<accession>A0A6M3K5M5</accession>
<dbReference type="AlphaFoldDB" id="A0A6M3K5M5"/>
<organism evidence="1">
    <name type="scientific">viral metagenome</name>
    <dbReference type="NCBI Taxonomy" id="1070528"/>
    <lineage>
        <taxon>unclassified sequences</taxon>
        <taxon>metagenomes</taxon>
        <taxon>organismal metagenomes</taxon>
    </lineage>
</organism>
<gene>
    <name evidence="1" type="ORF">MM415A01373_0007</name>
</gene>